<evidence type="ECO:0000256" key="4">
    <source>
        <dbReference type="PROSITE-ProRule" id="PRU01248"/>
    </source>
</evidence>
<gene>
    <name evidence="7" type="ORF">DWB78_15615</name>
    <name evidence="8" type="ORF">SAMN05216278_3265</name>
</gene>
<dbReference type="InterPro" id="IPR002104">
    <property type="entry name" value="Integrase_catalytic"/>
</dbReference>
<reference evidence="9" key="2">
    <citation type="submission" date="2016-10" db="EMBL/GenBank/DDBJ databases">
        <authorList>
            <person name="Varghese N."/>
            <person name="Submissions S."/>
        </authorList>
    </citation>
    <scope>NUCLEOTIDE SEQUENCE [LARGE SCALE GENOMIC DNA]</scope>
    <source>
        <strain evidence="9">CGMCC 1.12397</strain>
    </source>
</reference>
<dbReference type="Gene3D" id="1.10.443.10">
    <property type="entry name" value="Intergrase catalytic core"/>
    <property type="match status" value="1"/>
</dbReference>
<dbReference type="InterPro" id="IPR044068">
    <property type="entry name" value="CB"/>
</dbReference>
<dbReference type="OrthoDB" id="194919at2157"/>
<keyword evidence="3" id="KW-0233">DNA recombination</keyword>
<keyword evidence="2 4" id="KW-0238">DNA-binding</keyword>
<dbReference type="EMBL" id="QQST01000002">
    <property type="protein sequence ID" value="RDI70055.1"/>
    <property type="molecule type" value="Genomic_DNA"/>
</dbReference>
<dbReference type="Proteomes" id="UP000199289">
    <property type="component" value="Unassembled WGS sequence"/>
</dbReference>
<dbReference type="SUPFAM" id="SSF56349">
    <property type="entry name" value="DNA breaking-rejoining enzymes"/>
    <property type="match status" value="1"/>
</dbReference>
<dbReference type="Pfam" id="PF00589">
    <property type="entry name" value="Phage_integrase"/>
    <property type="match status" value="1"/>
</dbReference>
<dbReference type="PANTHER" id="PTHR30349:SF41">
    <property type="entry name" value="INTEGRASE_RECOMBINASE PROTEIN MJ0367-RELATED"/>
    <property type="match status" value="1"/>
</dbReference>
<dbReference type="InterPro" id="IPR013762">
    <property type="entry name" value="Integrase-like_cat_sf"/>
</dbReference>
<dbReference type="InterPro" id="IPR050090">
    <property type="entry name" value="Tyrosine_recombinase_XerCD"/>
</dbReference>
<evidence type="ECO:0000313" key="7">
    <source>
        <dbReference type="EMBL" id="RDI70055.1"/>
    </source>
</evidence>
<keyword evidence="1" id="KW-0229">DNA integration</keyword>
<feature type="domain" description="Core-binding (CB)" evidence="6">
    <location>
        <begin position="14"/>
        <end position="109"/>
    </location>
</feature>
<dbReference type="InterPro" id="IPR010998">
    <property type="entry name" value="Integrase_recombinase_N"/>
</dbReference>
<dbReference type="GO" id="GO:0006310">
    <property type="term" value="P:DNA recombination"/>
    <property type="evidence" value="ECO:0007669"/>
    <property type="project" value="UniProtKB-KW"/>
</dbReference>
<feature type="domain" description="Tyr recombinase" evidence="5">
    <location>
        <begin position="141"/>
        <end position="380"/>
    </location>
</feature>
<dbReference type="PANTHER" id="PTHR30349">
    <property type="entry name" value="PHAGE INTEGRASE-RELATED"/>
    <property type="match status" value="1"/>
</dbReference>
<sequence length="383" mass="43242">MPAQSGPEEQTAAPTLREALATFVESKGTAEGDGRYATESERVLTSWIAWCEERGVETFDGLDARTLGAYARHLKRRVGARESDDGSGISGRSAHQYYARVRAFLSWAVAWEYIAENPAAKAVAQNELPEESAGSSESRQQFWRSETREAIVRWADWRAEDALDSEWMDGATAVRDRALVATVAYTAVRGAEILREPRDSRRRGLRWSDVHLDDGYLEVLGKSREREEVPVPPQARRYLERHRRRQNPPNADWPVFESGHLPSKYALVRETVDDEDRIEELCTPARIDDALRTLGLAPPSLTVEGGRRILARLSEESGIREDGDVLKLHGARRGLGHELYQRSAELAQVTLRHKSIETTHERYTDIEAKRTGETVGEILDEER</sequence>
<dbReference type="PROSITE" id="PS51898">
    <property type="entry name" value="TYR_RECOMBINASE"/>
    <property type="match status" value="1"/>
</dbReference>
<dbReference type="InterPro" id="IPR011010">
    <property type="entry name" value="DNA_brk_join_enz"/>
</dbReference>
<name>A0A1H1FKV0_9EURY</name>
<evidence type="ECO:0000259" key="6">
    <source>
        <dbReference type="PROSITE" id="PS51900"/>
    </source>
</evidence>
<reference evidence="8" key="1">
    <citation type="submission" date="2016-10" db="EMBL/GenBank/DDBJ databases">
        <authorList>
            <person name="de Groot N.N."/>
        </authorList>
    </citation>
    <scope>NUCLEOTIDE SEQUENCE [LARGE SCALE GENOMIC DNA]</scope>
    <source>
        <strain evidence="8">CGMCC 1.12397</strain>
    </source>
</reference>
<proteinExistence type="predicted"/>
<organism evidence="8 9">
    <name type="scientific">Halopelagius longus</name>
    <dbReference type="NCBI Taxonomy" id="1236180"/>
    <lineage>
        <taxon>Archaea</taxon>
        <taxon>Methanobacteriati</taxon>
        <taxon>Methanobacteriota</taxon>
        <taxon>Stenosarchaea group</taxon>
        <taxon>Halobacteria</taxon>
        <taxon>Halobacteriales</taxon>
        <taxon>Haloferacaceae</taxon>
    </lineage>
</organism>
<evidence type="ECO:0000313" key="10">
    <source>
        <dbReference type="Proteomes" id="UP000255421"/>
    </source>
</evidence>
<accession>A0A1H1FKV0</accession>
<dbReference type="GO" id="GO:0015074">
    <property type="term" value="P:DNA integration"/>
    <property type="evidence" value="ECO:0007669"/>
    <property type="project" value="UniProtKB-KW"/>
</dbReference>
<evidence type="ECO:0000256" key="3">
    <source>
        <dbReference type="ARBA" id="ARBA00023172"/>
    </source>
</evidence>
<dbReference type="GO" id="GO:0003677">
    <property type="term" value="F:DNA binding"/>
    <property type="evidence" value="ECO:0007669"/>
    <property type="project" value="UniProtKB-UniRule"/>
</dbReference>
<dbReference type="AlphaFoldDB" id="A0A1H1FKV0"/>
<dbReference type="Gene3D" id="1.10.150.130">
    <property type="match status" value="1"/>
</dbReference>
<evidence type="ECO:0000256" key="2">
    <source>
        <dbReference type="ARBA" id="ARBA00023125"/>
    </source>
</evidence>
<dbReference type="CDD" id="cd00397">
    <property type="entry name" value="DNA_BRE_C"/>
    <property type="match status" value="1"/>
</dbReference>
<evidence type="ECO:0000313" key="9">
    <source>
        <dbReference type="Proteomes" id="UP000199289"/>
    </source>
</evidence>
<dbReference type="EMBL" id="FNKQ01000004">
    <property type="protein sequence ID" value="SDR01500.1"/>
    <property type="molecule type" value="Genomic_DNA"/>
</dbReference>
<protein>
    <submittedName>
        <fullName evidence="7">Site-specific integrase</fullName>
    </submittedName>
    <submittedName>
        <fullName evidence="8">Site-specific recombinase XerD</fullName>
    </submittedName>
</protein>
<evidence type="ECO:0000313" key="8">
    <source>
        <dbReference type="EMBL" id="SDR01500.1"/>
    </source>
</evidence>
<dbReference type="RefSeq" id="WP_092538764.1">
    <property type="nucleotide sequence ID" value="NZ_FNKQ01000004.1"/>
</dbReference>
<evidence type="ECO:0000256" key="1">
    <source>
        <dbReference type="ARBA" id="ARBA00022908"/>
    </source>
</evidence>
<keyword evidence="10" id="KW-1185">Reference proteome</keyword>
<evidence type="ECO:0000259" key="5">
    <source>
        <dbReference type="PROSITE" id="PS51898"/>
    </source>
</evidence>
<dbReference type="Proteomes" id="UP000255421">
    <property type="component" value="Unassembled WGS sequence"/>
</dbReference>
<reference evidence="7 10" key="3">
    <citation type="submission" date="2018-07" db="EMBL/GenBank/DDBJ databases">
        <title>Genome sequence of extremly halophilic archaeon Halopelagius longus strain BC12-B1.</title>
        <authorList>
            <person name="Zhang X."/>
        </authorList>
    </citation>
    <scope>NUCLEOTIDE SEQUENCE [LARGE SCALE GENOMIC DNA]</scope>
    <source>
        <strain evidence="7 10">BC12-B1</strain>
    </source>
</reference>
<dbReference type="PROSITE" id="PS51900">
    <property type="entry name" value="CB"/>
    <property type="match status" value="1"/>
</dbReference>